<reference evidence="1" key="1">
    <citation type="submission" date="2019-11" db="UniProtKB">
        <authorList>
            <consortium name="WormBaseParasite"/>
        </authorList>
    </citation>
    <scope>IDENTIFICATION</scope>
</reference>
<sequence length="382" mass="43132">MLRVLRSSFQIDTRLFVNIRRRSLITTCLCSGFIYRMYTSWNRNKPPSSLNAVFATSLPSDLSATTICIPPGIVFIAEENGSEISHANAEKKEAELRAEKLLSLQKWIENELPATFTRGLFDTLDLFRPETVLEVERTKGQSMFFRGSSRANCFLALVRAYFAAVSSGRRIELLNVSVDHSHWHVEASFRVVLLPPPSRVERDLPIPQLIQRLETRAKWHDFRAIFYVSKLGDLTLVKITRLNPPQKRLFGLSLQKMRLVSSIVPAINTITSGLPQPFSPLFSVDSPPYFPHFQALLEDLHFDNSLTLNVYLLRCLNNSDEVTKTVCPANMHASSGAANPRPRPPARVSLRAPLPGLPVVNPRPYFLGLYSTFSQPLVPLYL</sequence>
<dbReference type="AlphaFoldDB" id="A0A5K3EN13"/>
<dbReference type="WBParaSite" id="MCU_001400-RA">
    <property type="protein sequence ID" value="MCU_001400-RA"/>
    <property type="gene ID" value="MCU_001400"/>
</dbReference>
<name>A0A5K3EN13_MESCO</name>
<proteinExistence type="predicted"/>
<accession>A0A5K3EN13</accession>
<evidence type="ECO:0000313" key="1">
    <source>
        <dbReference type="WBParaSite" id="MCU_001400-RA"/>
    </source>
</evidence>
<protein>
    <submittedName>
        <fullName evidence="1">PAP_RNA-bind domain-containing protein</fullName>
    </submittedName>
</protein>
<organism evidence="1">
    <name type="scientific">Mesocestoides corti</name>
    <name type="common">Flatworm</name>
    <dbReference type="NCBI Taxonomy" id="53468"/>
    <lineage>
        <taxon>Eukaryota</taxon>
        <taxon>Metazoa</taxon>
        <taxon>Spiralia</taxon>
        <taxon>Lophotrochozoa</taxon>
        <taxon>Platyhelminthes</taxon>
        <taxon>Cestoda</taxon>
        <taxon>Eucestoda</taxon>
        <taxon>Cyclophyllidea</taxon>
        <taxon>Mesocestoididae</taxon>
        <taxon>Mesocestoides</taxon>
    </lineage>
</organism>